<evidence type="ECO:0000256" key="1">
    <source>
        <dbReference type="ARBA" id="ARBA00004477"/>
    </source>
</evidence>
<keyword evidence="8" id="KW-0012">Acyltransferase</keyword>
<dbReference type="EMBL" id="HBHJ01007229">
    <property type="protein sequence ID" value="CAD9671388.1"/>
    <property type="molecule type" value="Transcribed_RNA"/>
</dbReference>
<evidence type="ECO:0000256" key="8">
    <source>
        <dbReference type="ARBA" id="ARBA00023315"/>
    </source>
</evidence>
<keyword evidence="6 9" id="KW-1133">Transmembrane helix</keyword>
<dbReference type="GO" id="GO:0005789">
    <property type="term" value="C:endoplasmic reticulum membrane"/>
    <property type="evidence" value="ECO:0007669"/>
    <property type="project" value="UniProtKB-SubCell"/>
</dbReference>
<evidence type="ECO:0000256" key="3">
    <source>
        <dbReference type="ARBA" id="ARBA00022679"/>
    </source>
</evidence>
<dbReference type="InterPro" id="IPR014371">
    <property type="entry name" value="Oat_ACAT_DAG_ARE"/>
</dbReference>
<evidence type="ECO:0000256" key="5">
    <source>
        <dbReference type="ARBA" id="ARBA00022824"/>
    </source>
</evidence>
<feature type="chain" id="PRO_5031504025" description="Diacylglycerol O-acyltransferase" evidence="10">
    <location>
        <begin position="18"/>
        <end position="224"/>
    </location>
</feature>
<dbReference type="Pfam" id="PF03062">
    <property type="entry name" value="MBOAT"/>
    <property type="match status" value="1"/>
</dbReference>
<evidence type="ECO:0000256" key="2">
    <source>
        <dbReference type="ARBA" id="ARBA00009010"/>
    </source>
</evidence>
<dbReference type="AlphaFoldDB" id="A0A7S2RHP6"/>
<evidence type="ECO:0000256" key="10">
    <source>
        <dbReference type="SAM" id="SignalP"/>
    </source>
</evidence>
<feature type="signal peptide" evidence="10">
    <location>
        <begin position="1"/>
        <end position="17"/>
    </location>
</feature>
<keyword evidence="5" id="KW-0256">Endoplasmic reticulum</keyword>
<dbReference type="GO" id="GO:0008374">
    <property type="term" value="F:O-acyltransferase activity"/>
    <property type="evidence" value="ECO:0007669"/>
    <property type="project" value="InterPro"/>
</dbReference>
<organism evidence="11">
    <name type="scientific">Rhizochromulina marina</name>
    <dbReference type="NCBI Taxonomy" id="1034831"/>
    <lineage>
        <taxon>Eukaryota</taxon>
        <taxon>Sar</taxon>
        <taxon>Stramenopiles</taxon>
        <taxon>Ochrophyta</taxon>
        <taxon>Dictyochophyceae</taxon>
        <taxon>Rhizochromulinales</taxon>
        <taxon>Rhizochromulina</taxon>
    </lineage>
</organism>
<feature type="transmembrane region" description="Helical" evidence="9">
    <location>
        <begin position="123"/>
        <end position="141"/>
    </location>
</feature>
<evidence type="ECO:0000256" key="4">
    <source>
        <dbReference type="ARBA" id="ARBA00022692"/>
    </source>
</evidence>
<keyword evidence="10" id="KW-0732">Signal</keyword>
<sequence>MFLTHFLVLHATQNLFAELTRFADRQFYEDWWNVTTWAAFYRKWNGLVHDFIHSYLYSDLVEFVGMSKSTAMMVSFVLSAVVHEYIVAASLGFFFPILFVLFGGPGIWFMQLTKGRKGRTWNIFMWVMLATGQGLMMVLYFREYYSRLLRGENEDLHSFANLLLVPRSYTLDELWPEVAGTGQHHFPSKVEWEDGTTKRELLPHPHVLASWISRIGGSDGGGRR</sequence>
<keyword evidence="4 9" id="KW-0812">Transmembrane</keyword>
<keyword evidence="7 9" id="KW-0472">Membrane</keyword>
<evidence type="ECO:0000313" key="11">
    <source>
        <dbReference type="EMBL" id="CAD9671388.1"/>
    </source>
</evidence>
<evidence type="ECO:0000256" key="6">
    <source>
        <dbReference type="ARBA" id="ARBA00022989"/>
    </source>
</evidence>
<evidence type="ECO:0000256" key="9">
    <source>
        <dbReference type="SAM" id="Phobius"/>
    </source>
</evidence>
<name>A0A7S2RHP6_9STRA</name>
<comment type="subcellular location">
    <subcellularLocation>
        <location evidence="1">Endoplasmic reticulum membrane</location>
        <topology evidence="1">Multi-pass membrane protein</topology>
    </subcellularLocation>
</comment>
<dbReference type="PANTHER" id="PTHR10408">
    <property type="entry name" value="STEROL O-ACYLTRANSFERASE"/>
    <property type="match status" value="1"/>
</dbReference>
<evidence type="ECO:0000256" key="7">
    <source>
        <dbReference type="ARBA" id="ARBA00023136"/>
    </source>
</evidence>
<keyword evidence="3" id="KW-0808">Transferase</keyword>
<comment type="similarity">
    <text evidence="2">Belongs to the membrane-bound acyltransferase family. Sterol o-acyltransferase subfamily.</text>
</comment>
<gene>
    <name evidence="11" type="ORF">RMAR1173_LOCUS4662</name>
</gene>
<feature type="transmembrane region" description="Helical" evidence="9">
    <location>
        <begin position="76"/>
        <end position="103"/>
    </location>
</feature>
<dbReference type="InterPro" id="IPR004299">
    <property type="entry name" value="MBOAT_fam"/>
</dbReference>
<protein>
    <recommendedName>
        <fullName evidence="12">Diacylglycerol O-acyltransferase</fullName>
    </recommendedName>
</protein>
<accession>A0A7S2RHP6</accession>
<proteinExistence type="inferred from homology"/>
<dbReference type="PANTHER" id="PTHR10408:SF8">
    <property type="entry name" value="O-ACYLTRANSFERASE"/>
    <property type="match status" value="1"/>
</dbReference>
<evidence type="ECO:0008006" key="12">
    <source>
        <dbReference type="Google" id="ProtNLM"/>
    </source>
</evidence>
<reference evidence="11" key="1">
    <citation type="submission" date="2021-01" db="EMBL/GenBank/DDBJ databases">
        <authorList>
            <person name="Corre E."/>
            <person name="Pelletier E."/>
            <person name="Niang G."/>
            <person name="Scheremetjew M."/>
            <person name="Finn R."/>
            <person name="Kale V."/>
            <person name="Holt S."/>
            <person name="Cochrane G."/>
            <person name="Meng A."/>
            <person name="Brown T."/>
            <person name="Cohen L."/>
        </authorList>
    </citation>
    <scope>NUCLEOTIDE SEQUENCE</scope>
    <source>
        <strain evidence="11">CCMP1243</strain>
    </source>
</reference>